<evidence type="ECO:0000256" key="1">
    <source>
        <dbReference type="ARBA" id="ARBA00004651"/>
    </source>
</evidence>
<comment type="similarity">
    <text evidence="2">Belongs to the polysaccharide synthase family.</text>
</comment>
<feature type="transmembrane region" description="Helical" evidence="7">
    <location>
        <begin position="147"/>
        <end position="166"/>
    </location>
</feature>
<dbReference type="Proteomes" id="UP001597205">
    <property type="component" value="Unassembled WGS sequence"/>
</dbReference>
<accession>A0ABW3RGR3</accession>
<protein>
    <submittedName>
        <fullName evidence="8">Lipopolysaccharide biosynthesis protein</fullName>
    </submittedName>
</protein>
<keyword evidence="4 7" id="KW-0812">Transmembrane</keyword>
<evidence type="ECO:0000256" key="2">
    <source>
        <dbReference type="ARBA" id="ARBA00007430"/>
    </source>
</evidence>
<proteinExistence type="inferred from homology"/>
<dbReference type="PANTHER" id="PTHR30250">
    <property type="entry name" value="PST FAMILY PREDICTED COLANIC ACID TRANSPORTER"/>
    <property type="match status" value="1"/>
</dbReference>
<feature type="transmembrane region" description="Helical" evidence="7">
    <location>
        <begin position="355"/>
        <end position="375"/>
    </location>
</feature>
<feature type="transmembrane region" description="Helical" evidence="7">
    <location>
        <begin position="21"/>
        <end position="39"/>
    </location>
</feature>
<dbReference type="RefSeq" id="WP_380894514.1">
    <property type="nucleotide sequence ID" value="NZ_JBHTKY010000001.1"/>
</dbReference>
<feature type="transmembrane region" description="Helical" evidence="7">
    <location>
        <begin position="416"/>
        <end position="436"/>
    </location>
</feature>
<comment type="caution">
    <text evidence="8">The sequence shown here is derived from an EMBL/GenBank/DDBJ whole genome shotgun (WGS) entry which is preliminary data.</text>
</comment>
<organism evidence="8 9">
    <name type="scientific">Sphingobacterium daejeonense</name>
    <dbReference type="NCBI Taxonomy" id="371142"/>
    <lineage>
        <taxon>Bacteria</taxon>
        <taxon>Pseudomonadati</taxon>
        <taxon>Bacteroidota</taxon>
        <taxon>Sphingobacteriia</taxon>
        <taxon>Sphingobacteriales</taxon>
        <taxon>Sphingobacteriaceae</taxon>
        <taxon>Sphingobacterium</taxon>
    </lineage>
</organism>
<keyword evidence="5 7" id="KW-1133">Transmembrane helix</keyword>
<gene>
    <name evidence="8" type="ORF">ACFQ2C_01685</name>
</gene>
<dbReference type="PANTHER" id="PTHR30250:SF10">
    <property type="entry name" value="LIPOPOLYSACCHARIDE BIOSYNTHESIS PROTEIN WZXC"/>
    <property type="match status" value="1"/>
</dbReference>
<keyword evidence="3" id="KW-1003">Cell membrane</keyword>
<evidence type="ECO:0000256" key="4">
    <source>
        <dbReference type="ARBA" id="ARBA00022692"/>
    </source>
</evidence>
<evidence type="ECO:0000313" key="8">
    <source>
        <dbReference type="EMBL" id="MFD1164310.1"/>
    </source>
</evidence>
<sequence>MSENTKNITIKGLFWNALDRFGNQAIVTIVGIITARILLPEDFGVVAVLMIFSIIATAFVDSGLATSLVRSKVVEEKDYSTMFVFNLAISVVLYFILFFSAPLIEKYNEIEGLTLYSRVLFLQIIVHSFGIVQYVKILKRFQFQLTARVNVLSILFAGILVIAIALMGYGVWALLLQPVFYSLFRTIMLWMWGDWKFNLTFSPDSLKNHFSFSLSFMVSNMLGKVLSPFYSFFIGKHYSLDDTGYYFTGNKWGETPGQTITAIIQGTTLSTLTPIQDDKPRFLNASRKTMSSLAFILVPISFLAICVAKPGFIFFLTDTWIPSVLLFQILCFAGIFTSITDLNVNFLNIKGRSKFFLSLEIIKVTSALLLLYFTIEHGLTTIAVGLLTVRIICYIIAGIMSGKVYGYNLMLQLKDLLPSVIISAIAAAVAYLPLHYNLLQHNLALVIVQSIIFAIIYIGINHIMKNHIWMEILSLLKKKLVKRS</sequence>
<keyword evidence="9" id="KW-1185">Reference proteome</keyword>
<evidence type="ECO:0000313" key="9">
    <source>
        <dbReference type="Proteomes" id="UP001597205"/>
    </source>
</evidence>
<feature type="transmembrane region" description="Helical" evidence="7">
    <location>
        <begin position="45"/>
        <end position="69"/>
    </location>
</feature>
<feature type="transmembrane region" description="Helical" evidence="7">
    <location>
        <begin position="320"/>
        <end position="343"/>
    </location>
</feature>
<dbReference type="InterPro" id="IPR050833">
    <property type="entry name" value="Poly_Biosynth_Transport"/>
</dbReference>
<evidence type="ECO:0000256" key="6">
    <source>
        <dbReference type="ARBA" id="ARBA00023136"/>
    </source>
</evidence>
<feature type="transmembrane region" description="Helical" evidence="7">
    <location>
        <begin position="293"/>
        <end position="314"/>
    </location>
</feature>
<comment type="subcellular location">
    <subcellularLocation>
        <location evidence="1">Cell membrane</location>
        <topology evidence="1">Multi-pass membrane protein</topology>
    </subcellularLocation>
</comment>
<dbReference type="Pfam" id="PF13440">
    <property type="entry name" value="Polysacc_synt_3"/>
    <property type="match status" value="1"/>
</dbReference>
<keyword evidence="6 7" id="KW-0472">Membrane</keyword>
<feature type="transmembrane region" description="Helical" evidence="7">
    <location>
        <begin position="115"/>
        <end position="135"/>
    </location>
</feature>
<dbReference type="EMBL" id="JBHTKY010000001">
    <property type="protein sequence ID" value="MFD1164310.1"/>
    <property type="molecule type" value="Genomic_DNA"/>
</dbReference>
<evidence type="ECO:0000256" key="5">
    <source>
        <dbReference type="ARBA" id="ARBA00022989"/>
    </source>
</evidence>
<dbReference type="CDD" id="cd13127">
    <property type="entry name" value="MATE_tuaB_like"/>
    <property type="match status" value="1"/>
</dbReference>
<evidence type="ECO:0000256" key="3">
    <source>
        <dbReference type="ARBA" id="ARBA00022475"/>
    </source>
</evidence>
<feature type="transmembrane region" description="Helical" evidence="7">
    <location>
        <begin position="381"/>
        <end position="404"/>
    </location>
</feature>
<evidence type="ECO:0000256" key="7">
    <source>
        <dbReference type="SAM" id="Phobius"/>
    </source>
</evidence>
<feature type="transmembrane region" description="Helical" evidence="7">
    <location>
        <begin position="442"/>
        <end position="460"/>
    </location>
</feature>
<reference evidence="9" key="1">
    <citation type="journal article" date="2019" name="Int. J. Syst. Evol. Microbiol.">
        <title>The Global Catalogue of Microorganisms (GCM) 10K type strain sequencing project: providing services to taxonomists for standard genome sequencing and annotation.</title>
        <authorList>
            <consortium name="The Broad Institute Genomics Platform"/>
            <consortium name="The Broad Institute Genome Sequencing Center for Infectious Disease"/>
            <person name="Wu L."/>
            <person name="Ma J."/>
        </authorList>
    </citation>
    <scope>NUCLEOTIDE SEQUENCE [LARGE SCALE GENOMIC DNA]</scope>
    <source>
        <strain evidence="9">CCUG 52468</strain>
    </source>
</reference>
<feature type="transmembrane region" description="Helical" evidence="7">
    <location>
        <begin position="81"/>
        <end position="103"/>
    </location>
</feature>
<name>A0ABW3RGR3_9SPHI</name>